<evidence type="ECO:0000256" key="2">
    <source>
        <dbReference type="ARBA" id="ARBA00009820"/>
    </source>
</evidence>
<dbReference type="Gene3D" id="3.40.50.10070">
    <property type="entry name" value="TolB, N-terminal domain"/>
    <property type="match status" value="1"/>
</dbReference>
<dbReference type="InterPro" id="IPR014167">
    <property type="entry name" value="Tol-Pal_TolB"/>
</dbReference>
<evidence type="ECO:0000256" key="4">
    <source>
        <dbReference type="ARBA" id="ARBA00022764"/>
    </source>
</evidence>
<keyword evidence="8" id="KW-1185">Reference proteome</keyword>
<dbReference type="PANTHER" id="PTHR36842:SF1">
    <property type="entry name" value="PROTEIN TOLB"/>
    <property type="match status" value="1"/>
</dbReference>
<dbReference type="HAMAP" id="MF_00671">
    <property type="entry name" value="TolB"/>
    <property type="match status" value="1"/>
</dbReference>
<comment type="subcellular location">
    <subcellularLocation>
        <location evidence="1 5">Periplasm</location>
    </subcellularLocation>
</comment>
<feature type="domain" description="TolB N-terminal" evidence="6">
    <location>
        <begin position="38"/>
        <end position="142"/>
    </location>
</feature>
<evidence type="ECO:0000256" key="5">
    <source>
        <dbReference type="HAMAP-Rule" id="MF_00671"/>
    </source>
</evidence>
<dbReference type="InterPro" id="IPR007195">
    <property type="entry name" value="TolB_N"/>
</dbReference>
<name>A0A0K0XTF2_9GAMM</name>
<dbReference type="SUPFAM" id="SSF69304">
    <property type="entry name" value="Tricorn protease N-terminal domain"/>
    <property type="match status" value="1"/>
</dbReference>
<dbReference type="AlphaFoldDB" id="A0A0K0XTF2"/>
<gene>
    <name evidence="5" type="primary">tolB</name>
    <name evidence="7" type="ORF">WM2015_519</name>
</gene>
<dbReference type="GO" id="GO:0051301">
    <property type="term" value="P:cell division"/>
    <property type="evidence" value="ECO:0007669"/>
    <property type="project" value="UniProtKB-UniRule"/>
</dbReference>
<comment type="function">
    <text evidence="5">Part of the Tol-Pal system, which plays a role in outer membrane invagination during cell division and is important for maintaining outer membrane integrity.</text>
</comment>
<keyword evidence="4 5" id="KW-0574">Periplasm</keyword>
<dbReference type="Pfam" id="PF07676">
    <property type="entry name" value="PD40"/>
    <property type="match status" value="4"/>
</dbReference>
<dbReference type="NCBIfam" id="TIGR02800">
    <property type="entry name" value="propeller_TolB"/>
    <property type="match status" value="1"/>
</dbReference>
<dbReference type="GO" id="GO:0017038">
    <property type="term" value="P:protein import"/>
    <property type="evidence" value="ECO:0007669"/>
    <property type="project" value="InterPro"/>
</dbReference>
<dbReference type="GO" id="GO:0042597">
    <property type="term" value="C:periplasmic space"/>
    <property type="evidence" value="ECO:0007669"/>
    <property type="project" value="UniProtKB-SubCell"/>
</dbReference>
<evidence type="ECO:0000313" key="8">
    <source>
        <dbReference type="Proteomes" id="UP000066624"/>
    </source>
</evidence>
<dbReference type="PANTHER" id="PTHR36842">
    <property type="entry name" value="PROTEIN TOLB HOMOLOG"/>
    <property type="match status" value="1"/>
</dbReference>
<organism evidence="7 8">
    <name type="scientific">Wenzhouxiangella marina</name>
    <dbReference type="NCBI Taxonomy" id="1579979"/>
    <lineage>
        <taxon>Bacteria</taxon>
        <taxon>Pseudomonadati</taxon>
        <taxon>Pseudomonadota</taxon>
        <taxon>Gammaproteobacteria</taxon>
        <taxon>Chromatiales</taxon>
        <taxon>Wenzhouxiangellaceae</taxon>
        <taxon>Wenzhouxiangella</taxon>
    </lineage>
</organism>
<dbReference type="InterPro" id="IPR011042">
    <property type="entry name" value="6-blade_b-propeller_TolB-like"/>
</dbReference>
<keyword evidence="5" id="KW-0131">Cell cycle</keyword>
<reference evidence="7 8" key="1">
    <citation type="submission" date="2015-07" db="EMBL/GenBank/DDBJ databases">
        <authorList>
            <person name="Noorani M."/>
        </authorList>
    </citation>
    <scope>NUCLEOTIDE SEQUENCE [LARGE SCALE GENOMIC DNA]</scope>
    <source>
        <strain evidence="7 8">KCTC 42284</strain>
    </source>
</reference>
<dbReference type="STRING" id="1579979.WM2015_519"/>
<comment type="similarity">
    <text evidence="2 5">Belongs to the TolB family.</text>
</comment>
<dbReference type="KEGG" id="wma:WM2015_519"/>
<keyword evidence="3 5" id="KW-0732">Signal</keyword>
<dbReference type="Pfam" id="PF04052">
    <property type="entry name" value="TolB_N"/>
    <property type="match status" value="1"/>
</dbReference>
<keyword evidence="5" id="KW-0132">Cell division</keyword>
<dbReference type="Proteomes" id="UP000066624">
    <property type="component" value="Chromosome"/>
</dbReference>
<dbReference type="InterPro" id="IPR011659">
    <property type="entry name" value="WD40"/>
</dbReference>
<evidence type="ECO:0000256" key="3">
    <source>
        <dbReference type="ARBA" id="ARBA00022729"/>
    </source>
</evidence>
<dbReference type="Gene3D" id="2.120.10.30">
    <property type="entry name" value="TolB, C-terminal domain"/>
    <property type="match status" value="1"/>
</dbReference>
<dbReference type="SUPFAM" id="SSF52964">
    <property type="entry name" value="TolB, N-terminal domain"/>
    <property type="match status" value="1"/>
</dbReference>
<accession>A0A0K0XTF2</accession>
<proteinExistence type="inferred from homology"/>
<protein>
    <recommendedName>
        <fullName evidence="5">Tol-Pal system protein TolB</fullName>
    </recommendedName>
</protein>
<sequence>MDRNVPSLRPAGLGLQGPLRWLALTLGLLVPMLASAQLRIEIVDGIEGAMPIAVAPFAWESVEPEPVATVSSIISANLARSGLFDPMEESGMIDRPVQPADVRFGTWRLLKVDHLVIGRVVDAPDGFGHEIEYHLLDVLSSRILLSQAMRVSPGDLRFAAHRISDAIYEALIGIPGAFATRIAYVVASGEDGGSPVYELVVADADGFNEQTVVRNAEPILSPTWSPDARKLAYVSFATGRSNVIVQDLYTGQNEVVSSERGINGAPAFSPDGRYLAVSLSRTGSPNIWILDLNGQQRPRQLTQHWSINTEPVFSPDGREVYFTSDRAGRPQIYVIPFTGGDAERVTFEGRYNAHATLDPSGRQLAVIYSEGDEDYRIAVHDRDSGRLRVLSDGLLDESPSFAPNGSMVLYAARRNGRGVLAAASADGRIRQRLVAGEGDVREPAWSPIIR</sequence>
<evidence type="ECO:0000256" key="1">
    <source>
        <dbReference type="ARBA" id="ARBA00004418"/>
    </source>
</evidence>
<comment type="subunit">
    <text evidence="5">The Tol-Pal system is composed of five core proteins: the inner membrane proteins TolA, TolQ and TolR, the periplasmic protein TolB and the outer membrane protein Pal. They form a network linking the inner and outer membranes and the peptidoglycan layer.</text>
</comment>
<evidence type="ECO:0000313" key="7">
    <source>
        <dbReference type="EMBL" id="AKS40901.1"/>
    </source>
</evidence>
<dbReference type="EMBL" id="CP012154">
    <property type="protein sequence ID" value="AKS40901.1"/>
    <property type="molecule type" value="Genomic_DNA"/>
</dbReference>
<evidence type="ECO:0000259" key="6">
    <source>
        <dbReference type="Pfam" id="PF04052"/>
    </source>
</evidence>
<dbReference type="PATRIC" id="fig|1579979.3.peg.524"/>